<name>A0ABX7MU74_9GAMM</name>
<proteinExistence type="predicted"/>
<evidence type="ECO:0000313" key="2">
    <source>
        <dbReference type="Proteomes" id="UP000663555"/>
    </source>
</evidence>
<evidence type="ECO:0008006" key="3">
    <source>
        <dbReference type="Google" id="ProtNLM"/>
    </source>
</evidence>
<protein>
    <recommendedName>
        <fullName evidence="3">EAL domain-containing protein</fullName>
    </recommendedName>
</protein>
<sequence length="82" mass="9118">MNALAYLHEHGLDAENLMGNRIAVCPEDSITPVIETWIIEQKLESITVNIPVSAAQALFNPQPLALQEHTFSETNMLQLTEC</sequence>
<organism evidence="1 2">
    <name type="scientific">Marinobacter salinisoli</name>
    <dbReference type="NCBI Taxonomy" id="2769486"/>
    <lineage>
        <taxon>Bacteria</taxon>
        <taxon>Pseudomonadati</taxon>
        <taxon>Pseudomonadota</taxon>
        <taxon>Gammaproteobacteria</taxon>
        <taxon>Pseudomonadales</taxon>
        <taxon>Marinobacteraceae</taxon>
        <taxon>Marinobacter</taxon>
    </lineage>
</organism>
<accession>A0ABX7MU74</accession>
<dbReference type="Proteomes" id="UP000663555">
    <property type="component" value="Chromosome"/>
</dbReference>
<reference evidence="1 2" key="1">
    <citation type="submission" date="2021-03" db="EMBL/GenBank/DDBJ databases">
        <title>Genome sequencing of Marinobacter sp. LPB0319.</title>
        <authorList>
            <person name="Kim J."/>
        </authorList>
    </citation>
    <scope>NUCLEOTIDE SEQUENCE [LARGE SCALE GENOMIC DNA]</scope>
    <source>
        <strain evidence="1 2">LPB0319</strain>
    </source>
</reference>
<evidence type="ECO:0000313" key="1">
    <source>
        <dbReference type="EMBL" id="QSP93798.1"/>
    </source>
</evidence>
<dbReference type="RefSeq" id="WP_206643020.1">
    <property type="nucleotide sequence ID" value="NZ_CP071247.1"/>
</dbReference>
<dbReference type="EMBL" id="CP071247">
    <property type="protein sequence ID" value="QSP93798.1"/>
    <property type="molecule type" value="Genomic_DNA"/>
</dbReference>
<keyword evidence="2" id="KW-1185">Reference proteome</keyword>
<gene>
    <name evidence="1" type="ORF">LPB19_11385</name>
</gene>